<protein>
    <recommendedName>
        <fullName evidence="3">DUF2577 domain-containing protein</fullName>
    </recommendedName>
</protein>
<evidence type="ECO:0000313" key="2">
    <source>
        <dbReference type="Proteomes" id="UP000199800"/>
    </source>
</evidence>
<sequence>MANNLTQLIKKCAMEAFRASKPSDYIVGKVVSLLPLKVQVSQQITLDEDFLLVTNTANNIICTGDKVLMIRKAGGKQYVIVDKVVSG</sequence>
<dbReference type="EMBL" id="FOHN01000002">
    <property type="protein sequence ID" value="SES68433.1"/>
    <property type="molecule type" value="Genomic_DNA"/>
</dbReference>
<dbReference type="AlphaFoldDB" id="A0A1H9YIN5"/>
<evidence type="ECO:0008006" key="3">
    <source>
        <dbReference type="Google" id="ProtNLM"/>
    </source>
</evidence>
<accession>A0A1H9YIN5</accession>
<dbReference type="RefSeq" id="WP_092475301.1">
    <property type="nucleotide sequence ID" value="NZ_FOHN01000002.1"/>
</dbReference>
<dbReference type="Pfam" id="PF10844">
    <property type="entry name" value="DUF2577"/>
    <property type="match status" value="1"/>
</dbReference>
<proteinExistence type="predicted"/>
<name>A0A1H9YIN5_9FIRM</name>
<organism evidence="1 2">
    <name type="scientific">[Clostridium] polysaccharolyticum</name>
    <dbReference type="NCBI Taxonomy" id="29364"/>
    <lineage>
        <taxon>Bacteria</taxon>
        <taxon>Bacillati</taxon>
        <taxon>Bacillota</taxon>
        <taxon>Clostridia</taxon>
        <taxon>Lachnospirales</taxon>
        <taxon>Lachnospiraceae</taxon>
    </lineage>
</organism>
<dbReference type="InterPro" id="IPR022555">
    <property type="entry name" value="DUF2577"/>
</dbReference>
<gene>
    <name evidence="1" type="ORF">SAMN04487772_10222</name>
</gene>
<dbReference type="Proteomes" id="UP000199800">
    <property type="component" value="Unassembled WGS sequence"/>
</dbReference>
<keyword evidence="2" id="KW-1185">Reference proteome</keyword>
<reference evidence="1 2" key="1">
    <citation type="submission" date="2016-10" db="EMBL/GenBank/DDBJ databases">
        <authorList>
            <person name="de Groot N.N."/>
        </authorList>
    </citation>
    <scope>NUCLEOTIDE SEQUENCE [LARGE SCALE GENOMIC DNA]</scope>
    <source>
        <strain evidence="1 2">DSM 1801</strain>
    </source>
</reference>
<dbReference type="STRING" id="29364.SAMN04487772_10222"/>
<evidence type="ECO:0000313" key="1">
    <source>
        <dbReference type="EMBL" id="SES68433.1"/>
    </source>
</evidence>
<dbReference type="OrthoDB" id="95576at2"/>